<feature type="region of interest" description="Disordered" evidence="1">
    <location>
        <begin position="292"/>
        <end position="326"/>
    </location>
</feature>
<evidence type="ECO:0000313" key="5">
    <source>
        <dbReference type="Proteomes" id="UP000663852"/>
    </source>
</evidence>
<feature type="region of interest" description="Disordered" evidence="1">
    <location>
        <begin position="485"/>
        <end position="515"/>
    </location>
</feature>
<reference evidence="4" key="1">
    <citation type="submission" date="2021-02" db="EMBL/GenBank/DDBJ databases">
        <authorList>
            <person name="Nowell W R."/>
        </authorList>
    </citation>
    <scope>NUCLEOTIDE SEQUENCE</scope>
</reference>
<evidence type="ECO:0000259" key="2">
    <source>
        <dbReference type="Pfam" id="PF14214"/>
    </source>
</evidence>
<feature type="compositionally biased region" description="Basic and acidic residues" evidence="1">
    <location>
        <begin position="486"/>
        <end position="497"/>
    </location>
</feature>
<evidence type="ECO:0000313" key="4">
    <source>
        <dbReference type="EMBL" id="CAF1545335.1"/>
    </source>
</evidence>
<dbReference type="EMBL" id="CAJNOJ010001174">
    <property type="protein sequence ID" value="CAF1545335.1"/>
    <property type="molecule type" value="Genomic_DNA"/>
</dbReference>
<name>A0A815WAE1_ADIRI</name>
<evidence type="ECO:0000256" key="1">
    <source>
        <dbReference type="SAM" id="MobiDB-lite"/>
    </source>
</evidence>
<feature type="region of interest" description="Disordered" evidence="1">
    <location>
        <begin position="337"/>
        <end position="356"/>
    </location>
</feature>
<dbReference type="OrthoDB" id="10039216at2759"/>
<protein>
    <recommendedName>
        <fullName evidence="6">ATP-dependent DNA helicase</fullName>
    </recommendedName>
</protein>
<dbReference type="CDD" id="cd22791">
    <property type="entry name" value="OTU_VRTN"/>
    <property type="match status" value="1"/>
</dbReference>
<organism evidence="4 5">
    <name type="scientific">Adineta ricciae</name>
    <name type="common">Rotifer</name>
    <dbReference type="NCBI Taxonomy" id="249248"/>
    <lineage>
        <taxon>Eukaryota</taxon>
        <taxon>Metazoa</taxon>
        <taxon>Spiralia</taxon>
        <taxon>Gnathifera</taxon>
        <taxon>Rotifera</taxon>
        <taxon>Eurotatoria</taxon>
        <taxon>Bdelloidea</taxon>
        <taxon>Adinetida</taxon>
        <taxon>Adinetidae</taxon>
        <taxon>Adineta</taxon>
    </lineage>
</organism>
<evidence type="ECO:0000259" key="3">
    <source>
        <dbReference type="Pfam" id="PF20209"/>
    </source>
</evidence>
<comment type="caution">
    <text evidence="4">The sequence shown here is derived from an EMBL/GenBank/DDBJ whole genome shotgun (WGS) entry which is preliminary data.</text>
</comment>
<dbReference type="InterPro" id="IPR025476">
    <property type="entry name" value="Helitron_helicase-like"/>
</dbReference>
<dbReference type="InterPro" id="IPR047273">
    <property type="entry name" value="VRTN_OTU_dom"/>
</dbReference>
<dbReference type="Pfam" id="PF14214">
    <property type="entry name" value="Helitron_like_N"/>
    <property type="match status" value="1"/>
</dbReference>
<gene>
    <name evidence="4" type="ORF">EDS130_LOCUS45614</name>
</gene>
<dbReference type="InterPro" id="IPR046700">
    <property type="entry name" value="DUF6570"/>
</dbReference>
<accession>A0A815WAE1</accession>
<feature type="domain" description="Helitron helicase-like" evidence="2">
    <location>
        <begin position="1013"/>
        <end position="1226"/>
    </location>
</feature>
<dbReference type="Proteomes" id="UP000663852">
    <property type="component" value="Unassembled WGS sequence"/>
</dbReference>
<feature type="compositionally biased region" description="Basic and acidic residues" evidence="1">
    <location>
        <begin position="394"/>
        <end position="404"/>
    </location>
</feature>
<feature type="domain" description="DUF6570" evidence="3">
    <location>
        <begin position="729"/>
        <end position="866"/>
    </location>
</feature>
<feature type="region of interest" description="Disordered" evidence="1">
    <location>
        <begin position="385"/>
        <end position="404"/>
    </location>
</feature>
<sequence>MNNQCLFCDIQTVRPCCNQCQMKCRSELFVHLLSISGKIVAHSNYYNQIKLLCDRIRTIEWLITPFQFEPLEHFDSSVHKIDRQANVYLLRADPDVRDLFPVKTESDDSSLYHSIACLDSSKTITASELRIRTLLELIQNGQQYSERLAHIIGPLDEAIRRISRNYTFSELYEIAALSNVLKCKIRSIYPRIQYRSELDAINTTFDFDPVGLPFNTIHIFWTHTQNEVEARQSNGSNWSPNHFVPLLLSSNSSHDWTASSPNYNNFLESTKSISSGSDLNKNLSAHSLLRGKQGHTSVVEQHPDNQRAAARVRMAAKGSVATPEQIEKELEASRNRMALKHGTSTSEETERERNASRERMAYMRSMDTTEKMEKQRKIDRERMTLKRAASSSEQIERQRVTTRERTAPKRFMSITDEVQQKQLSVSNRMVQHESTARCEATENAETLTHERTIFERNVSVPEDIQNQDSTVIEYATSKRLAVTPEQIRKRQEVDRERKASRRAAATPEQAENDRVAARERMASKRRSIVLAELADNSLLHEQLCDEVSNEDDNDPIILDLVQKHRIFGRTKNNEPRDEWFKPVSSDLKMKCLKNFIKHMSMDFLAEEICGICNIRCYKRDMHCVPIQKIPSVHVLKAHDALHDILLKTQLVRKACTKTYVQEGFDTASKTFTKTKDADTCGNSSLTTPSSIYENGVVFYERGLQHGSKNDRRQATRCNICQECWSYLKKEKIPKFSPANKVWIGEVPQELQNLTIPEQRLISLYRYNSCIVKLQSSFHSMETAQSALRGNCISFPQNVVNIAESLPLTLDQLCESLKIIFIGTQLPEKIRVKSILTVRKKKILNALQWLRQNNPLYRNIMINSSSIDHLPDDDVPECLWKTMEVSNNIEHSDQERANYVPDPLQEAQKSRDNVTVTLTTSAVVDVNAVSVSCEDVTKCLLEKIRMETKDKTATADAIEQNDQDTVYMIPRGHKPASEYLNPDLLMGMFPTLFPYGRGALEDSSRPDKISLLEHIRYLLSLENRRFQKNDSFIFIVFNILQSRTVCFHAQLMTTRPYFQQSAHKLETLTSNDVATALANISKQSNSSVDDPRVNVLMKHIKAVGGRVMGSCHSRSALRTKIHALCFYLGLPSLFVIINPADIHSPVALYFSGIDLNLDNILVEDMRTTYERAHIIAGHPVAAAKFFNVLIKNILKFLVLCGIVGPTSAYFGTVESQGRGSLHLHPLIWLGHDFTPAQLKEKIQDSEFRAKLLSYIEDVVKEDRDLFQDKTKDQSTKTTAVATNNSIQKTINANPASLPIPNPDSVNFVETFHEYVKKLVETVNIHKHSTTCYKYSKAKSDATKKCRMRMPRALVAASNIDPITGEIVMRRSHPWINNFNEWVITACQSNMDIKFIWSGSDAKALVYYITDYVTKSSLSFYDMFALAQEGVKSVEQRETKTVSENIIEKSRKLVLRCYNMIASHQEVSGVQVASYLMNYGDHYTTHTFQNLFLISIEHYLQIELNKERCRTQSMEAEISVKLARRS</sequence>
<evidence type="ECO:0008006" key="6">
    <source>
        <dbReference type="Google" id="ProtNLM"/>
    </source>
</evidence>
<proteinExistence type="predicted"/>
<dbReference type="Pfam" id="PF20209">
    <property type="entry name" value="DUF6570"/>
    <property type="match status" value="1"/>
</dbReference>